<keyword evidence="1" id="KW-0812">Transmembrane</keyword>
<dbReference type="AlphaFoldDB" id="A0A7X8TMB0"/>
<reference evidence="2 3" key="1">
    <citation type="submission" date="2020-04" db="EMBL/GenBank/DDBJ databases">
        <title>Nesterenkonia sp. nov., isolated from marine sediment.</title>
        <authorList>
            <person name="Zhang G."/>
        </authorList>
    </citation>
    <scope>NUCLEOTIDE SEQUENCE [LARGE SCALE GENOMIC DNA]</scope>
    <source>
        <strain evidence="2 3">MY13</strain>
    </source>
</reference>
<dbReference type="EMBL" id="JABAHY010000012">
    <property type="protein sequence ID" value="NLS10633.1"/>
    <property type="molecule type" value="Genomic_DNA"/>
</dbReference>
<feature type="transmembrane region" description="Helical" evidence="1">
    <location>
        <begin position="84"/>
        <end position="103"/>
    </location>
</feature>
<name>A0A7X8TMB0_9MICC</name>
<protein>
    <submittedName>
        <fullName evidence="2">Uncharacterized protein</fullName>
    </submittedName>
</protein>
<dbReference type="Proteomes" id="UP000523139">
    <property type="component" value="Unassembled WGS sequence"/>
</dbReference>
<sequence>MSVAAVVVLFATGGQLVQNYSGIDIHGAAAIGLHITTGLLALTLVLRAVLTRTGIWAAAAAMVLFGISFVQAELGDYSTLANHVLGSVITTVLCTWLTAWSFARRNSPAIDS</sequence>
<feature type="transmembrane region" description="Helical" evidence="1">
    <location>
        <begin position="53"/>
        <end position="72"/>
    </location>
</feature>
<accession>A0A7X8TMB0</accession>
<evidence type="ECO:0000256" key="1">
    <source>
        <dbReference type="SAM" id="Phobius"/>
    </source>
</evidence>
<gene>
    <name evidence="2" type="ORF">HGQ17_11650</name>
</gene>
<keyword evidence="3" id="KW-1185">Reference proteome</keyword>
<keyword evidence="1" id="KW-0472">Membrane</keyword>
<feature type="transmembrane region" description="Helical" evidence="1">
    <location>
        <begin position="29"/>
        <end position="46"/>
    </location>
</feature>
<proteinExistence type="predicted"/>
<organism evidence="2 3">
    <name type="scientific">Nesterenkonia sedimenti</name>
    <dbReference type="NCBI Taxonomy" id="1463632"/>
    <lineage>
        <taxon>Bacteria</taxon>
        <taxon>Bacillati</taxon>
        <taxon>Actinomycetota</taxon>
        <taxon>Actinomycetes</taxon>
        <taxon>Micrococcales</taxon>
        <taxon>Micrococcaceae</taxon>
        <taxon>Nesterenkonia</taxon>
    </lineage>
</organism>
<evidence type="ECO:0000313" key="3">
    <source>
        <dbReference type="Proteomes" id="UP000523139"/>
    </source>
</evidence>
<evidence type="ECO:0000313" key="2">
    <source>
        <dbReference type="EMBL" id="NLS10633.1"/>
    </source>
</evidence>
<keyword evidence="1" id="KW-1133">Transmembrane helix</keyword>
<comment type="caution">
    <text evidence="2">The sequence shown here is derived from an EMBL/GenBank/DDBJ whole genome shotgun (WGS) entry which is preliminary data.</text>
</comment>